<dbReference type="Proteomes" id="UP001420932">
    <property type="component" value="Unassembled WGS sequence"/>
</dbReference>
<dbReference type="EMBL" id="JBBNAF010000001">
    <property type="protein sequence ID" value="KAK9168685.1"/>
    <property type="molecule type" value="Genomic_DNA"/>
</dbReference>
<comment type="caution">
    <text evidence="1">The sequence shown here is derived from an EMBL/GenBank/DDBJ whole genome shotgun (WGS) entry which is preliminary data.</text>
</comment>
<accession>A0AAP0Q5X4</accession>
<organism evidence="1 2">
    <name type="scientific">Stephania yunnanensis</name>
    <dbReference type="NCBI Taxonomy" id="152371"/>
    <lineage>
        <taxon>Eukaryota</taxon>
        <taxon>Viridiplantae</taxon>
        <taxon>Streptophyta</taxon>
        <taxon>Embryophyta</taxon>
        <taxon>Tracheophyta</taxon>
        <taxon>Spermatophyta</taxon>
        <taxon>Magnoliopsida</taxon>
        <taxon>Ranunculales</taxon>
        <taxon>Menispermaceae</taxon>
        <taxon>Menispermoideae</taxon>
        <taxon>Cissampelideae</taxon>
        <taxon>Stephania</taxon>
    </lineage>
</organism>
<proteinExistence type="predicted"/>
<evidence type="ECO:0000313" key="2">
    <source>
        <dbReference type="Proteomes" id="UP001420932"/>
    </source>
</evidence>
<reference evidence="1 2" key="1">
    <citation type="submission" date="2024-01" db="EMBL/GenBank/DDBJ databases">
        <title>Genome assemblies of Stephania.</title>
        <authorList>
            <person name="Yang L."/>
        </authorList>
    </citation>
    <scope>NUCLEOTIDE SEQUENCE [LARGE SCALE GENOMIC DNA]</scope>
    <source>
        <strain evidence="1">YNDBR</strain>
        <tissue evidence="1">Leaf</tissue>
    </source>
</reference>
<evidence type="ECO:0000313" key="1">
    <source>
        <dbReference type="EMBL" id="KAK9168685.1"/>
    </source>
</evidence>
<protein>
    <submittedName>
        <fullName evidence="1">Uncharacterized protein</fullName>
    </submittedName>
</protein>
<gene>
    <name evidence="1" type="ORF">Syun_000825</name>
</gene>
<keyword evidence="2" id="KW-1185">Reference proteome</keyword>
<dbReference type="InterPro" id="IPR027417">
    <property type="entry name" value="P-loop_NTPase"/>
</dbReference>
<name>A0AAP0Q5X4_9MAGN</name>
<dbReference type="AlphaFoldDB" id="A0AAP0Q5X4"/>
<dbReference type="Gene3D" id="3.40.50.300">
    <property type="entry name" value="P-loop containing nucleotide triphosphate hydrolases"/>
    <property type="match status" value="1"/>
</dbReference>
<sequence>MNNDITEEDREGKIILKFIGNGRSFALRRLLYAMSLFETIEGDAFVRTSLINMYARNREMKDARLLVERSIVCEKGGIGTGEILSEEVELTTDYLTIGCGGSGDGERRVYFSGDCEILRFHFRGMYLQLEHKKNMGIIEKIKEIEVEMARTQKNKATVALAGMGMGMPKADKKWYAAPTDSSNDRNAKVVRVQNLLRRGIGVHHAGLLPIVKEVVEMFFCQGVIKTLNVV</sequence>